<protein>
    <submittedName>
        <fullName evidence="2">Uncharacterized protein</fullName>
    </submittedName>
</protein>
<evidence type="ECO:0000256" key="1">
    <source>
        <dbReference type="SAM" id="MobiDB-lite"/>
    </source>
</evidence>
<organism evidence="2 3">
    <name type="scientific">Vespula pensylvanica</name>
    <name type="common">Western yellow jacket</name>
    <name type="synonym">Wasp</name>
    <dbReference type="NCBI Taxonomy" id="30213"/>
    <lineage>
        <taxon>Eukaryota</taxon>
        <taxon>Metazoa</taxon>
        <taxon>Ecdysozoa</taxon>
        <taxon>Arthropoda</taxon>
        <taxon>Hexapoda</taxon>
        <taxon>Insecta</taxon>
        <taxon>Pterygota</taxon>
        <taxon>Neoptera</taxon>
        <taxon>Endopterygota</taxon>
        <taxon>Hymenoptera</taxon>
        <taxon>Apocrita</taxon>
        <taxon>Aculeata</taxon>
        <taxon>Vespoidea</taxon>
        <taxon>Vespidae</taxon>
        <taxon>Vespinae</taxon>
        <taxon>Vespula</taxon>
    </lineage>
</organism>
<accession>A0A834NWN4</accession>
<name>A0A834NWN4_VESPE</name>
<sequence>MPAVVTAGPLSLESIVCVHEMPIRALVASNVLVGGTRLLVLGANTDTDDASDASTTSKDGECASERAPSTRSTIAATAATATAAAAAAAAAAATC</sequence>
<gene>
    <name evidence="2" type="ORF">H0235_010220</name>
</gene>
<evidence type="ECO:0000313" key="2">
    <source>
        <dbReference type="EMBL" id="KAF7419923.1"/>
    </source>
</evidence>
<dbReference type="AlphaFoldDB" id="A0A834NWN4"/>
<proteinExistence type="predicted"/>
<reference evidence="2" key="1">
    <citation type="journal article" date="2020" name="G3 (Bethesda)">
        <title>High-Quality Assemblies for Three Invasive Social Wasps from the &lt;i&gt;Vespula&lt;/i&gt; Genus.</title>
        <authorList>
            <person name="Harrop T.W.R."/>
            <person name="Guhlin J."/>
            <person name="McLaughlin G.M."/>
            <person name="Permina E."/>
            <person name="Stockwell P."/>
            <person name="Gilligan J."/>
            <person name="Le Lec M.F."/>
            <person name="Gruber M.A.M."/>
            <person name="Quinn O."/>
            <person name="Lovegrove M."/>
            <person name="Duncan E.J."/>
            <person name="Remnant E.J."/>
            <person name="Van Eeckhoven J."/>
            <person name="Graham B."/>
            <person name="Knapp R.A."/>
            <person name="Langford K.W."/>
            <person name="Kronenberg Z."/>
            <person name="Press M.O."/>
            <person name="Eacker S.M."/>
            <person name="Wilson-Rankin E.E."/>
            <person name="Purcell J."/>
            <person name="Lester P.J."/>
            <person name="Dearden P.K."/>
        </authorList>
    </citation>
    <scope>NUCLEOTIDE SEQUENCE</scope>
    <source>
        <strain evidence="2">Volc-1</strain>
    </source>
</reference>
<feature type="region of interest" description="Disordered" evidence="1">
    <location>
        <begin position="44"/>
        <end position="69"/>
    </location>
</feature>
<keyword evidence="3" id="KW-1185">Reference proteome</keyword>
<evidence type="ECO:0000313" key="3">
    <source>
        <dbReference type="Proteomes" id="UP000600918"/>
    </source>
</evidence>
<comment type="caution">
    <text evidence="2">The sequence shown here is derived from an EMBL/GenBank/DDBJ whole genome shotgun (WGS) entry which is preliminary data.</text>
</comment>
<dbReference type="Proteomes" id="UP000600918">
    <property type="component" value="Unassembled WGS sequence"/>
</dbReference>
<dbReference type="EMBL" id="JACSDY010000009">
    <property type="protein sequence ID" value="KAF7419923.1"/>
    <property type="molecule type" value="Genomic_DNA"/>
</dbReference>